<dbReference type="PANTHER" id="PTHR31973:SF197">
    <property type="entry name" value="SWIM-TYPE DOMAIN-CONTAINING PROTEIN"/>
    <property type="match status" value="1"/>
</dbReference>
<dbReference type="AlphaFoldDB" id="A0ABD2ZT19"/>
<evidence type="ECO:0008006" key="3">
    <source>
        <dbReference type="Google" id="ProtNLM"/>
    </source>
</evidence>
<dbReference type="Proteomes" id="UP001630127">
    <property type="component" value="Unassembled WGS sequence"/>
</dbReference>
<reference evidence="1 2" key="1">
    <citation type="submission" date="2024-11" db="EMBL/GenBank/DDBJ databases">
        <title>A near-complete genome assembly of Cinchona calisaya.</title>
        <authorList>
            <person name="Lian D.C."/>
            <person name="Zhao X.W."/>
            <person name="Wei L."/>
        </authorList>
    </citation>
    <scope>NUCLEOTIDE SEQUENCE [LARGE SCALE GENOMIC DNA]</scope>
    <source>
        <tissue evidence="1">Nenye</tissue>
    </source>
</reference>
<evidence type="ECO:0000313" key="1">
    <source>
        <dbReference type="EMBL" id="KAL3522571.1"/>
    </source>
</evidence>
<keyword evidence="2" id="KW-1185">Reference proteome</keyword>
<protein>
    <recommendedName>
        <fullName evidence="3">MULE transposase domain-containing protein</fullName>
    </recommendedName>
</protein>
<dbReference type="EMBL" id="JBJUIK010000007">
    <property type="protein sequence ID" value="KAL3522571.1"/>
    <property type="molecule type" value="Genomic_DNA"/>
</dbReference>
<proteinExistence type="predicted"/>
<dbReference type="PANTHER" id="PTHR31973">
    <property type="entry name" value="POLYPROTEIN, PUTATIVE-RELATED"/>
    <property type="match status" value="1"/>
</dbReference>
<gene>
    <name evidence="1" type="ORF">ACH5RR_015405</name>
</gene>
<sequence>MQVYRAKKNALEEIEGSHGTSYSKLPKYVELVRHHNLGSICKIHYDMPNLIMKEPRFFRMFISFKAQNDEFLEDGNNRFPLVVVMSETKNREVWCSFLHFFEKYFGPFDSHVPLTFMSDRQKGLNLAYEEKIPQGDVRYYCRHIYNNAKLQFPRLLQRNYSWEATKSFDILGHNKAKKFLTWGLMEK</sequence>
<comment type="caution">
    <text evidence="1">The sequence shown here is derived from an EMBL/GenBank/DDBJ whole genome shotgun (WGS) entry which is preliminary data.</text>
</comment>
<evidence type="ECO:0000313" key="2">
    <source>
        <dbReference type="Proteomes" id="UP001630127"/>
    </source>
</evidence>
<organism evidence="1 2">
    <name type="scientific">Cinchona calisaya</name>
    <dbReference type="NCBI Taxonomy" id="153742"/>
    <lineage>
        <taxon>Eukaryota</taxon>
        <taxon>Viridiplantae</taxon>
        <taxon>Streptophyta</taxon>
        <taxon>Embryophyta</taxon>
        <taxon>Tracheophyta</taxon>
        <taxon>Spermatophyta</taxon>
        <taxon>Magnoliopsida</taxon>
        <taxon>eudicotyledons</taxon>
        <taxon>Gunneridae</taxon>
        <taxon>Pentapetalae</taxon>
        <taxon>asterids</taxon>
        <taxon>lamiids</taxon>
        <taxon>Gentianales</taxon>
        <taxon>Rubiaceae</taxon>
        <taxon>Cinchonoideae</taxon>
        <taxon>Cinchoneae</taxon>
        <taxon>Cinchona</taxon>
    </lineage>
</organism>
<accession>A0ABD2ZT19</accession>
<name>A0ABD2ZT19_9GENT</name>